<dbReference type="GO" id="GO:0005886">
    <property type="term" value="C:plasma membrane"/>
    <property type="evidence" value="ECO:0007669"/>
    <property type="project" value="UniProtKB-SubCell"/>
</dbReference>
<keyword evidence="4" id="KW-0132">Cell division</keyword>
<dbReference type="GO" id="GO:0007059">
    <property type="term" value="P:chromosome segregation"/>
    <property type="evidence" value="ECO:0007669"/>
    <property type="project" value="UniProtKB-KW"/>
</dbReference>
<evidence type="ECO:0000256" key="13">
    <source>
        <dbReference type="ARBA" id="ARBA00025923"/>
    </source>
</evidence>
<dbReference type="Gene3D" id="3.40.50.300">
    <property type="entry name" value="P-loop containing nucleotide triphosphate hydrolases"/>
    <property type="match status" value="1"/>
</dbReference>
<keyword evidence="8 14" id="KW-0067">ATP-binding</keyword>
<evidence type="ECO:0000256" key="5">
    <source>
        <dbReference type="ARBA" id="ARBA00022692"/>
    </source>
</evidence>
<dbReference type="SUPFAM" id="SSF52540">
    <property type="entry name" value="P-loop containing nucleoside triphosphate hydrolases"/>
    <property type="match status" value="1"/>
</dbReference>
<evidence type="ECO:0000256" key="12">
    <source>
        <dbReference type="ARBA" id="ARBA00023306"/>
    </source>
</evidence>
<keyword evidence="7" id="KW-0159">Chromosome partition</keyword>
<evidence type="ECO:0000256" key="2">
    <source>
        <dbReference type="ARBA" id="ARBA00006474"/>
    </source>
</evidence>
<evidence type="ECO:0000256" key="8">
    <source>
        <dbReference type="ARBA" id="ARBA00022840"/>
    </source>
</evidence>
<comment type="subcellular location">
    <subcellularLocation>
        <location evidence="1">Cell membrane</location>
        <topology evidence="1">Multi-pass membrane protein</topology>
    </subcellularLocation>
</comment>
<dbReference type="InterPro" id="IPR027417">
    <property type="entry name" value="P-loop_NTPase"/>
</dbReference>
<dbReference type="Proteomes" id="UP000176650">
    <property type="component" value="Unassembled WGS sequence"/>
</dbReference>
<evidence type="ECO:0000256" key="3">
    <source>
        <dbReference type="ARBA" id="ARBA00022475"/>
    </source>
</evidence>
<evidence type="ECO:0000256" key="11">
    <source>
        <dbReference type="ARBA" id="ARBA00023136"/>
    </source>
</evidence>
<keyword evidence="5 16" id="KW-0812">Transmembrane</keyword>
<evidence type="ECO:0000256" key="6">
    <source>
        <dbReference type="ARBA" id="ARBA00022741"/>
    </source>
</evidence>
<keyword evidence="6 14" id="KW-0547">Nucleotide-binding</keyword>
<keyword evidence="10" id="KW-0238">DNA-binding</keyword>
<dbReference type="InterPro" id="IPR003593">
    <property type="entry name" value="AAA+_ATPase"/>
</dbReference>
<dbReference type="InterPro" id="IPR050206">
    <property type="entry name" value="FtsK/SpoIIIE/SftA"/>
</dbReference>
<evidence type="ECO:0000256" key="4">
    <source>
        <dbReference type="ARBA" id="ARBA00022618"/>
    </source>
</evidence>
<evidence type="ECO:0000259" key="17">
    <source>
        <dbReference type="PROSITE" id="PS50901"/>
    </source>
</evidence>
<dbReference type="AlphaFoldDB" id="A0A1F5BW49"/>
<dbReference type="STRING" id="1797298.A2988_03715"/>
<evidence type="ECO:0000313" key="19">
    <source>
        <dbReference type="Proteomes" id="UP000176650"/>
    </source>
</evidence>
<organism evidence="18 19">
    <name type="scientific">Candidatus Azambacteria bacterium RIFCSPLOWO2_01_FULL_46_25</name>
    <dbReference type="NCBI Taxonomy" id="1797298"/>
    <lineage>
        <taxon>Bacteria</taxon>
        <taxon>Candidatus Azamiibacteriota</taxon>
    </lineage>
</organism>
<keyword evidence="9 16" id="KW-1133">Transmembrane helix</keyword>
<dbReference type="PANTHER" id="PTHR22683">
    <property type="entry name" value="SPORULATION PROTEIN RELATED"/>
    <property type="match status" value="1"/>
</dbReference>
<dbReference type="EMBL" id="MEYS01000001">
    <property type="protein sequence ID" value="OGD34834.1"/>
    <property type="molecule type" value="Genomic_DNA"/>
</dbReference>
<feature type="compositionally biased region" description="Basic and acidic residues" evidence="15">
    <location>
        <begin position="202"/>
        <end position="218"/>
    </location>
</feature>
<feature type="binding site" evidence="14">
    <location>
        <begin position="390"/>
        <end position="397"/>
    </location>
    <ligand>
        <name>ATP</name>
        <dbReference type="ChEBI" id="CHEBI:30616"/>
    </ligand>
</feature>
<dbReference type="GO" id="GO:0051301">
    <property type="term" value="P:cell division"/>
    <property type="evidence" value="ECO:0007669"/>
    <property type="project" value="UniProtKB-KW"/>
</dbReference>
<dbReference type="SUPFAM" id="SSF46785">
    <property type="entry name" value="Winged helix' DNA-binding domain"/>
    <property type="match status" value="1"/>
</dbReference>
<accession>A0A1F5BW49</accession>
<dbReference type="Gene3D" id="1.10.10.10">
    <property type="entry name" value="Winged helix-like DNA-binding domain superfamily/Winged helix DNA-binding domain"/>
    <property type="match status" value="1"/>
</dbReference>
<dbReference type="CDD" id="cd01127">
    <property type="entry name" value="TrwB_TraG_TraD_VirD4"/>
    <property type="match status" value="1"/>
</dbReference>
<dbReference type="Pfam" id="PF09397">
    <property type="entry name" value="FtsK_gamma"/>
    <property type="match status" value="1"/>
</dbReference>
<evidence type="ECO:0000256" key="16">
    <source>
        <dbReference type="SAM" id="Phobius"/>
    </source>
</evidence>
<evidence type="ECO:0000256" key="15">
    <source>
        <dbReference type="SAM" id="MobiDB-lite"/>
    </source>
</evidence>
<dbReference type="InterPro" id="IPR036388">
    <property type="entry name" value="WH-like_DNA-bd_sf"/>
</dbReference>
<evidence type="ECO:0000313" key="18">
    <source>
        <dbReference type="EMBL" id="OGD34834.1"/>
    </source>
</evidence>
<dbReference type="SMART" id="SM00843">
    <property type="entry name" value="Ftsk_gamma"/>
    <property type="match status" value="1"/>
</dbReference>
<name>A0A1F5BW49_9BACT</name>
<dbReference type="InterPro" id="IPR041027">
    <property type="entry name" value="FtsK_alpha"/>
</dbReference>
<dbReference type="GO" id="GO:0005524">
    <property type="term" value="F:ATP binding"/>
    <property type="evidence" value="ECO:0007669"/>
    <property type="project" value="UniProtKB-UniRule"/>
</dbReference>
<gene>
    <name evidence="18" type="ORF">A2988_03715</name>
</gene>
<dbReference type="InterPro" id="IPR025199">
    <property type="entry name" value="FtsK_4TM"/>
</dbReference>
<evidence type="ECO:0000256" key="9">
    <source>
        <dbReference type="ARBA" id="ARBA00022989"/>
    </source>
</evidence>
<feature type="domain" description="FtsK" evidence="17">
    <location>
        <begin position="373"/>
        <end position="565"/>
    </location>
</feature>
<keyword evidence="3" id="KW-1003">Cell membrane</keyword>
<comment type="subunit">
    <text evidence="13">Homohexamer. Forms a ring that surrounds DNA.</text>
</comment>
<keyword evidence="12" id="KW-0131">Cell cycle</keyword>
<feature type="region of interest" description="Disordered" evidence="15">
    <location>
        <begin position="197"/>
        <end position="224"/>
    </location>
</feature>
<evidence type="ECO:0000256" key="7">
    <source>
        <dbReference type="ARBA" id="ARBA00022829"/>
    </source>
</evidence>
<dbReference type="InterPro" id="IPR002543">
    <property type="entry name" value="FtsK_dom"/>
</dbReference>
<dbReference type="GO" id="GO:0003677">
    <property type="term" value="F:DNA binding"/>
    <property type="evidence" value="ECO:0007669"/>
    <property type="project" value="UniProtKB-KW"/>
</dbReference>
<dbReference type="InterPro" id="IPR018541">
    <property type="entry name" value="Ftsk_gamma"/>
</dbReference>
<dbReference type="InterPro" id="IPR036390">
    <property type="entry name" value="WH_DNA-bd_sf"/>
</dbReference>
<proteinExistence type="inferred from homology"/>
<dbReference type="Pfam" id="PF01580">
    <property type="entry name" value="FtsK_SpoIIIE"/>
    <property type="match status" value="1"/>
</dbReference>
<comment type="caution">
    <text evidence="18">The sequence shown here is derived from an EMBL/GenBank/DDBJ whole genome shotgun (WGS) entry which is preliminary data.</text>
</comment>
<evidence type="ECO:0000256" key="1">
    <source>
        <dbReference type="ARBA" id="ARBA00004651"/>
    </source>
</evidence>
<reference evidence="18 19" key="1">
    <citation type="journal article" date="2016" name="Nat. Commun.">
        <title>Thousands of microbial genomes shed light on interconnected biogeochemical processes in an aquifer system.</title>
        <authorList>
            <person name="Anantharaman K."/>
            <person name="Brown C.T."/>
            <person name="Hug L.A."/>
            <person name="Sharon I."/>
            <person name="Castelle C.J."/>
            <person name="Probst A.J."/>
            <person name="Thomas B.C."/>
            <person name="Singh A."/>
            <person name="Wilkins M.J."/>
            <person name="Karaoz U."/>
            <person name="Brodie E.L."/>
            <person name="Williams K.H."/>
            <person name="Hubbard S.S."/>
            <person name="Banfield J.F."/>
        </authorList>
    </citation>
    <scope>NUCLEOTIDE SEQUENCE [LARGE SCALE GENOMIC DNA]</scope>
</reference>
<dbReference type="PANTHER" id="PTHR22683:SF41">
    <property type="entry name" value="DNA TRANSLOCASE FTSK"/>
    <property type="match status" value="1"/>
</dbReference>
<dbReference type="Gene3D" id="3.30.980.40">
    <property type="match status" value="1"/>
</dbReference>
<dbReference type="Pfam" id="PF13491">
    <property type="entry name" value="FtsK_4TM"/>
    <property type="match status" value="1"/>
</dbReference>
<feature type="transmembrane region" description="Helical" evidence="16">
    <location>
        <begin position="70"/>
        <end position="89"/>
    </location>
</feature>
<dbReference type="PROSITE" id="PS50901">
    <property type="entry name" value="FTSK"/>
    <property type="match status" value="1"/>
</dbReference>
<feature type="transmembrane region" description="Helical" evidence="16">
    <location>
        <begin position="35"/>
        <end position="63"/>
    </location>
</feature>
<keyword evidence="11 16" id="KW-0472">Membrane</keyword>
<evidence type="ECO:0000256" key="14">
    <source>
        <dbReference type="PROSITE-ProRule" id="PRU00289"/>
    </source>
</evidence>
<dbReference type="SMART" id="SM00382">
    <property type="entry name" value="AAA"/>
    <property type="match status" value="1"/>
</dbReference>
<protein>
    <recommendedName>
        <fullName evidence="17">FtsK domain-containing protein</fullName>
    </recommendedName>
</protein>
<comment type="similarity">
    <text evidence="2">Belongs to the FtsK/SpoIIIE/SftA family.</text>
</comment>
<feature type="transmembrane region" description="Helical" evidence="16">
    <location>
        <begin position="119"/>
        <end position="144"/>
    </location>
</feature>
<evidence type="ECO:0000256" key="10">
    <source>
        <dbReference type="ARBA" id="ARBA00023125"/>
    </source>
</evidence>
<dbReference type="Pfam" id="PF17854">
    <property type="entry name" value="FtsK_alpha"/>
    <property type="match status" value="1"/>
</dbReference>
<sequence length="726" mass="78994">MHPETKKSVLGIVFFALAALAILSAFDLAGRAGSTLFAVLHSLLGVGFFLVPLTFCIIGIAFFRSLKTNIYFTPLFGGGLFLLSFLGIIDVFSRRTADAAAMAGNYPAGYIGFAVSYPFLYLFGFWASLLIFFVAVLIAVSVAFNVPLFHKKEDEEAEEGDAFREKEDLDGVPGTIEDMERVKSAGFTATAISALKGMAPPDNKEKPADTRTTEERLAKKTGPSSSQTVADFVVETHQAQYQIPPISLLESDSGKPNSGDIAAYSTVIQKTLHNFGIDVEMGEVNVGPTVTQYTLKPAQGIKLSRIVALQNDLSLSLAAHPLRIEAPIPGRSLVGIEIPNKVVSIVRLRNLIDNPAFAESPPLTMCLGRDVSGNPQYADIEKMPHVLIAGATGSGKSICLHSLLTSLLYKNFPQMLKLLIIDPKRIELAAYNGIPHLLAPIITERDKALAALRWAVKEMERRYEALSQFHVRNISSYNAQVAKGKTDGSIMPYIIIVIDELADLMAVSAKEVEGAIVRLAQMSRAVGLHLVVSTQRPSVEVITGLIKANIPCRIAFQVPSLVDSRTILDMSGAEKLVGNGDMLFLSQDLAKPRRIQGGFVSEKEVKRITDFIRETSAQTESAESEGIASELDKKKTTIDLTADLDAYKGDDDDSDDEMFEQAKEVIAQAQKASTSLLQRRLKLGYARAARLMDMLEAEGLIGPSDGAKPREVYITPQEMTAHDEEI</sequence>